<gene>
    <name evidence="3" type="ORF">GETHOR_03100</name>
</gene>
<feature type="region of interest" description="Disordered" evidence="1">
    <location>
        <begin position="23"/>
        <end position="45"/>
    </location>
</feature>
<accession>A0ABN6UVG9</accession>
<keyword evidence="4" id="KW-1185">Reference proteome</keyword>
<protein>
    <recommendedName>
        <fullName evidence="5">Helix-hairpin-helix domain-containing protein</fullName>
    </recommendedName>
</protein>
<organism evidence="3 4">
    <name type="scientific">Geothrix oryzae</name>
    <dbReference type="NCBI Taxonomy" id="2927975"/>
    <lineage>
        <taxon>Bacteria</taxon>
        <taxon>Pseudomonadati</taxon>
        <taxon>Acidobacteriota</taxon>
        <taxon>Holophagae</taxon>
        <taxon>Holophagales</taxon>
        <taxon>Holophagaceae</taxon>
        <taxon>Geothrix</taxon>
    </lineage>
</organism>
<dbReference type="RefSeq" id="WP_286354833.1">
    <property type="nucleotide sequence ID" value="NZ_AP027079.1"/>
</dbReference>
<feature type="chain" id="PRO_5045039258" description="Helix-hairpin-helix domain-containing protein" evidence="2">
    <location>
        <begin position="24"/>
        <end position="129"/>
    </location>
</feature>
<keyword evidence="2" id="KW-0732">Signal</keyword>
<dbReference type="Pfam" id="PF12836">
    <property type="entry name" value="HHH_3"/>
    <property type="match status" value="1"/>
</dbReference>
<dbReference type="Gene3D" id="1.10.150.320">
    <property type="entry name" value="Photosystem II 12 kDa extrinsic protein"/>
    <property type="match status" value="1"/>
</dbReference>
<evidence type="ECO:0000256" key="1">
    <source>
        <dbReference type="SAM" id="MobiDB-lite"/>
    </source>
</evidence>
<dbReference type="Proteomes" id="UP001242010">
    <property type="component" value="Chromosome"/>
</dbReference>
<evidence type="ECO:0000313" key="4">
    <source>
        <dbReference type="Proteomes" id="UP001242010"/>
    </source>
</evidence>
<reference evidence="4" key="1">
    <citation type="journal article" date="2023" name="Int. J. Syst. Evol. Microbiol.">
        <title>Mesoterricola silvestris gen. nov., sp. nov., Mesoterricola sediminis sp. nov., Geothrix oryzae sp. nov., Geothrix edaphica sp. nov., Geothrix rubra sp. nov., and Geothrix limicola sp. nov., six novel members of Acidobacteriota isolated from soils.</title>
        <authorList>
            <person name="Itoh H."/>
            <person name="Sugisawa Y."/>
            <person name="Mise K."/>
            <person name="Xu Z."/>
            <person name="Kuniyasu M."/>
            <person name="Ushijima N."/>
            <person name="Kawano K."/>
            <person name="Kobayashi E."/>
            <person name="Shiratori Y."/>
            <person name="Masuda Y."/>
            <person name="Senoo K."/>
        </authorList>
    </citation>
    <scope>NUCLEOTIDE SEQUENCE [LARGE SCALE GENOMIC DNA]</scope>
    <source>
        <strain evidence="4">Red222</strain>
    </source>
</reference>
<sequence>MMNRALKTALLALMMTAAAVAPAQDPAQDQRLAPKKSTETAAKTKARAARIKAREKAKAEADAKRIDLNTASKEQLKTVPGITDAYADKIIAGRPYLTKAHLVTNGALPEGVYLAIRDRVAVRRPAAKR</sequence>
<dbReference type="EMBL" id="AP027079">
    <property type="protein sequence ID" value="BDU68209.1"/>
    <property type="molecule type" value="Genomic_DNA"/>
</dbReference>
<evidence type="ECO:0000256" key="2">
    <source>
        <dbReference type="SAM" id="SignalP"/>
    </source>
</evidence>
<dbReference type="SUPFAM" id="SSF81585">
    <property type="entry name" value="PsbU/PolX domain-like"/>
    <property type="match status" value="1"/>
</dbReference>
<proteinExistence type="predicted"/>
<evidence type="ECO:0008006" key="5">
    <source>
        <dbReference type="Google" id="ProtNLM"/>
    </source>
</evidence>
<feature type="signal peptide" evidence="2">
    <location>
        <begin position="1"/>
        <end position="23"/>
    </location>
</feature>
<name>A0ABN6UVG9_9BACT</name>
<evidence type="ECO:0000313" key="3">
    <source>
        <dbReference type="EMBL" id="BDU68209.1"/>
    </source>
</evidence>